<dbReference type="PANTHER" id="PTHR43038:SF2">
    <property type="entry name" value="RH61964P"/>
    <property type="match status" value="1"/>
</dbReference>
<dbReference type="PROSITE" id="PS00211">
    <property type="entry name" value="ABC_TRANSPORTER_1"/>
    <property type="match status" value="1"/>
</dbReference>
<keyword evidence="3" id="KW-1133">Transmembrane helix</keyword>
<dbReference type="InterPro" id="IPR003593">
    <property type="entry name" value="AAA+_ATPase"/>
</dbReference>
<comment type="caution">
    <text evidence="5">The sequence shown here is derived from an EMBL/GenBank/DDBJ whole genome shotgun (WGS) entry which is preliminary data.</text>
</comment>
<evidence type="ECO:0000313" key="5">
    <source>
        <dbReference type="EMBL" id="KAH0811849.1"/>
    </source>
</evidence>
<evidence type="ECO:0000256" key="3">
    <source>
        <dbReference type="SAM" id="Phobius"/>
    </source>
</evidence>
<dbReference type="SMART" id="SM00382">
    <property type="entry name" value="AAA"/>
    <property type="match status" value="1"/>
</dbReference>
<dbReference type="SUPFAM" id="SSF52540">
    <property type="entry name" value="P-loop containing nucleoside triphosphate hydrolases"/>
    <property type="match status" value="1"/>
</dbReference>
<proteinExistence type="predicted"/>
<name>A0A8J6HBX0_TENMO</name>
<dbReference type="InterPro" id="IPR017871">
    <property type="entry name" value="ABC_transporter-like_CS"/>
</dbReference>
<dbReference type="InterPro" id="IPR003439">
    <property type="entry name" value="ABC_transporter-like_ATP-bd"/>
</dbReference>
<dbReference type="Gene3D" id="3.40.50.300">
    <property type="entry name" value="P-loop containing nucleotide triphosphate hydrolases"/>
    <property type="match status" value="1"/>
</dbReference>
<dbReference type="AlphaFoldDB" id="A0A8J6HBX0"/>
<evidence type="ECO:0000313" key="6">
    <source>
        <dbReference type="Proteomes" id="UP000719412"/>
    </source>
</evidence>
<dbReference type="GO" id="GO:0005524">
    <property type="term" value="F:ATP binding"/>
    <property type="evidence" value="ECO:0007669"/>
    <property type="project" value="UniProtKB-KW"/>
</dbReference>
<dbReference type="InterPro" id="IPR027417">
    <property type="entry name" value="P-loop_NTPase"/>
</dbReference>
<accession>A0A8J6HBX0</accession>
<feature type="domain" description="ABC transporter" evidence="4">
    <location>
        <begin position="7"/>
        <end position="252"/>
    </location>
</feature>
<dbReference type="PANTHER" id="PTHR43038">
    <property type="entry name" value="ATP-BINDING CASSETTE, SUB-FAMILY H, MEMBER 1"/>
    <property type="match status" value="1"/>
</dbReference>
<keyword evidence="2" id="KW-0067">ATP-binding</keyword>
<reference evidence="5" key="1">
    <citation type="journal article" date="2020" name="J Insects Food Feed">
        <title>The yellow mealworm (Tenebrio molitor) genome: a resource for the emerging insects as food and feed industry.</title>
        <authorList>
            <person name="Eriksson T."/>
            <person name="Andere A."/>
            <person name="Kelstrup H."/>
            <person name="Emery V."/>
            <person name="Picard C."/>
        </authorList>
    </citation>
    <scope>NUCLEOTIDE SEQUENCE</scope>
    <source>
        <strain evidence="5">Stoneville</strain>
        <tissue evidence="5">Whole head</tissue>
    </source>
</reference>
<dbReference type="Proteomes" id="UP000719412">
    <property type="component" value="Unassembled WGS sequence"/>
</dbReference>
<keyword evidence="3" id="KW-0812">Transmembrane</keyword>
<dbReference type="GO" id="GO:0016887">
    <property type="term" value="F:ATP hydrolysis activity"/>
    <property type="evidence" value="ECO:0007669"/>
    <property type="project" value="InterPro"/>
</dbReference>
<protein>
    <recommendedName>
        <fullName evidence="4">ABC transporter domain-containing protein</fullName>
    </recommendedName>
</protein>
<sequence length="488" mass="54840">MATTSAVYVENACKSYGKKQILKDLRMLVPKGSIYGLLGASGCGKTTLLSCIVGRRKLNSGGIWVLGGEPGTEGSGVPGPKVGYMPQEICLVGEFTVKDAIYYFGRIFDMSEKTIEARFVELSNLLDLPPEDRFIRNCSGGQQRRISFAASMVHMPELLILDEPTVGVDPILRERQVGLMRDGRLLAEESPSKLLRMFQTEILEEVFLILSQRQNDGRSDDAIAVHGPLVQSSNTDISMASFDTTRSSTDVLTPNEKKKKRKNVGGYHLNAKRMKALLDKNWKQFYRNISGMIFILLFPVAQNVAFLFAVGPDVRGIQLAIVNEESMLTSCPNFTALNTAIPYDYSSCHLSNISCRFLTYIEDPMIKKVKYDSLNEAMNGIKHGKVVGIMYLRENFTESYEERLELGKDVDVDVLNFSEIKVWMDMSNRQIGATIKYKLLSLYIDFQKDLLRDCNLDPRMTDYMNLTTFYGTTEDTFTDYMAPGLVLT</sequence>
<dbReference type="PROSITE" id="PS50893">
    <property type="entry name" value="ABC_TRANSPORTER_2"/>
    <property type="match status" value="1"/>
</dbReference>
<evidence type="ECO:0000256" key="1">
    <source>
        <dbReference type="ARBA" id="ARBA00022741"/>
    </source>
</evidence>
<keyword evidence="1" id="KW-0547">Nucleotide-binding</keyword>
<dbReference type="CDD" id="cd03230">
    <property type="entry name" value="ABC_DR_subfamily_A"/>
    <property type="match status" value="1"/>
</dbReference>
<organism evidence="5 6">
    <name type="scientific">Tenebrio molitor</name>
    <name type="common">Yellow mealworm beetle</name>
    <dbReference type="NCBI Taxonomy" id="7067"/>
    <lineage>
        <taxon>Eukaryota</taxon>
        <taxon>Metazoa</taxon>
        <taxon>Ecdysozoa</taxon>
        <taxon>Arthropoda</taxon>
        <taxon>Hexapoda</taxon>
        <taxon>Insecta</taxon>
        <taxon>Pterygota</taxon>
        <taxon>Neoptera</taxon>
        <taxon>Endopterygota</taxon>
        <taxon>Coleoptera</taxon>
        <taxon>Polyphaga</taxon>
        <taxon>Cucujiformia</taxon>
        <taxon>Tenebrionidae</taxon>
        <taxon>Tenebrio</taxon>
    </lineage>
</organism>
<dbReference type="Pfam" id="PF00005">
    <property type="entry name" value="ABC_tran"/>
    <property type="match status" value="1"/>
</dbReference>
<feature type="transmembrane region" description="Helical" evidence="3">
    <location>
        <begin position="289"/>
        <end position="310"/>
    </location>
</feature>
<dbReference type="EMBL" id="JABDTM020026506">
    <property type="protein sequence ID" value="KAH0811849.1"/>
    <property type="molecule type" value="Genomic_DNA"/>
</dbReference>
<keyword evidence="6" id="KW-1185">Reference proteome</keyword>
<evidence type="ECO:0000259" key="4">
    <source>
        <dbReference type="PROSITE" id="PS50893"/>
    </source>
</evidence>
<evidence type="ECO:0000256" key="2">
    <source>
        <dbReference type="ARBA" id="ARBA00022840"/>
    </source>
</evidence>
<reference evidence="5" key="2">
    <citation type="submission" date="2021-08" db="EMBL/GenBank/DDBJ databases">
        <authorList>
            <person name="Eriksson T."/>
        </authorList>
    </citation>
    <scope>NUCLEOTIDE SEQUENCE</scope>
    <source>
        <strain evidence="5">Stoneville</strain>
        <tissue evidence="5">Whole head</tissue>
    </source>
</reference>
<keyword evidence="3" id="KW-0472">Membrane</keyword>
<gene>
    <name evidence="5" type="ORF">GEV33_010943</name>
</gene>